<dbReference type="InterPro" id="IPR009006">
    <property type="entry name" value="Ala_racemase/Decarboxylase_C"/>
</dbReference>
<dbReference type="PRINTS" id="PR00992">
    <property type="entry name" value="ALARACEMASE"/>
</dbReference>
<dbReference type="GO" id="GO:0008784">
    <property type="term" value="F:alanine racemase activity"/>
    <property type="evidence" value="ECO:0007669"/>
    <property type="project" value="UniProtKB-UniRule"/>
</dbReference>
<evidence type="ECO:0000256" key="10">
    <source>
        <dbReference type="PIRSR" id="PIRSR600821-50"/>
    </source>
</evidence>
<dbReference type="PANTHER" id="PTHR30511">
    <property type="entry name" value="ALANINE RACEMASE"/>
    <property type="match status" value="1"/>
</dbReference>
<protein>
    <recommendedName>
        <fullName evidence="5 9">Alanine racemase</fullName>
        <ecNumber evidence="5 9">5.1.1.1</ecNumber>
    </recommendedName>
</protein>
<dbReference type="NCBIfam" id="TIGR00492">
    <property type="entry name" value="alr"/>
    <property type="match status" value="1"/>
</dbReference>
<evidence type="ECO:0000313" key="13">
    <source>
        <dbReference type="EMBL" id="BAU48468.1"/>
    </source>
</evidence>
<name>A0A1B4V4K2_9GAMM</name>
<dbReference type="AlphaFoldDB" id="A0A1B4V4K2"/>
<feature type="active site" description="Proton acceptor; specific for L-alanine" evidence="9">
    <location>
        <position position="255"/>
    </location>
</feature>
<dbReference type="InterPro" id="IPR020622">
    <property type="entry name" value="Ala_racemase_pyridoxalP-BS"/>
</dbReference>
<evidence type="ECO:0000313" key="14">
    <source>
        <dbReference type="Proteomes" id="UP000218899"/>
    </source>
</evidence>
<keyword evidence="7 9" id="KW-0413">Isomerase</keyword>
<dbReference type="EMBL" id="AP014936">
    <property type="protein sequence ID" value="BAU48468.1"/>
    <property type="molecule type" value="Genomic_DNA"/>
</dbReference>
<evidence type="ECO:0000256" key="3">
    <source>
        <dbReference type="ARBA" id="ARBA00004752"/>
    </source>
</evidence>
<dbReference type="GO" id="GO:0005829">
    <property type="term" value="C:cytosol"/>
    <property type="evidence" value="ECO:0007669"/>
    <property type="project" value="TreeGrafter"/>
</dbReference>
<accession>A0A1B4V4K2</accession>
<dbReference type="EC" id="5.1.1.1" evidence="5 9"/>
<dbReference type="RefSeq" id="WP_096460973.1">
    <property type="nucleotide sequence ID" value="NZ_AP014936.1"/>
</dbReference>
<keyword evidence="6 9" id="KW-0663">Pyridoxal phosphate</keyword>
<dbReference type="InterPro" id="IPR000821">
    <property type="entry name" value="Ala_racemase"/>
</dbReference>
<dbReference type="GO" id="GO:0030170">
    <property type="term" value="F:pyridoxal phosphate binding"/>
    <property type="evidence" value="ECO:0007669"/>
    <property type="project" value="UniProtKB-UniRule"/>
</dbReference>
<evidence type="ECO:0000256" key="8">
    <source>
        <dbReference type="ARBA" id="ARBA00037912"/>
    </source>
</evidence>
<evidence type="ECO:0000256" key="9">
    <source>
        <dbReference type="HAMAP-Rule" id="MF_01201"/>
    </source>
</evidence>
<sequence length="377" mass="40765">MTRPARAFLDARALKHNLERARQSAPGARIMAVVKANAYGHGLKWVAHTLSEAVDAFGVSCAEEGIVLREAGIEHPICLFEGFFGADELPLLAHYRLQPAIHHEHQLQILEATTGLPPLPVWLKVDTGMHRLGFSPDEVPETLVRLKTCPAVSEVRLMSHLANADNKFDGTTQDQIDRFLKLVDGLGLEKSIANSAGILAWPAGHLDWVRPGIMLYGASPLMGFRADELDLRPVMTLATELISISVRRKGEAVGYGGDWRCPETMPVGVAAIGYGDGYPRHAPPATPVLLNGRRVPLIGRVSMDMITLDLRTQPQARIGDPVVLWGPGLPVEEVAGGAGTIGYELLCHVAKRIPRIELVDEGAPAAAHAADPAAQRR</sequence>
<feature type="domain" description="Alanine racemase C-terminal" evidence="12">
    <location>
        <begin position="234"/>
        <end position="358"/>
    </location>
</feature>
<feature type="active site" description="Proton acceptor; specific for D-alanine" evidence="9">
    <location>
        <position position="35"/>
    </location>
</feature>
<organism evidence="13 14">
    <name type="scientific">Sulfurifustis variabilis</name>
    <dbReference type="NCBI Taxonomy" id="1675686"/>
    <lineage>
        <taxon>Bacteria</taxon>
        <taxon>Pseudomonadati</taxon>
        <taxon>Pseudomonadota</taxon>
        <taxon>Gammaproteobacteria</taxon>
        <taxon>Acidiferrobacterales</taxon>
        <taxon>Acidiferrobacteraceae</taxon>
        <taxon>Sulfurifustis</taxon>
    </lineage>
</organism>
<dbReference type="SUPFAM" id="SSF51419">
    <property type="entry name" value="PLP-binding barrel"/>
    <property type="match status" value="1"/>
</dbReference>
<dbReference type="Proteomes" id="UP000218899">
    <property type="component" value="Chromosome"/>
</dbReference>
<comment type="cofactor">
    <cofactor evidence="2 9 10">
        <name>pyridoxal 5'-phosphate</name>
        <dbReference type="ChEBI" id="CHEBI:597326"/>
    </cofactor>
</comment>
<dbReference type="InterPro" id="IPR011079">
    <property type="entry name" value="Ala_racemase_C"/>
</dbReference>
<comment type="similarity">
    <text evidence="4 9">Belongs to the alanine racemase family.</text>
</comment>
<dbReference type="PROSITE" id="PS00395">
    <property type="entry name" value="ALANINE_RACEMASE"/>
    <property type="match status" value="1"/>
</dbReference>
<dbReference type="GO" id="GO:0030632">
    <property type="term" value="P:D-alanine biosynthetic process"/>
    <property type="evidence" value="ECO:0007669"/>
    <property type="project" value="UniProtKB-UniRule"/>
</dbReference>
<gene>
    <name evidence="13" type="ORF">SVA_1914</name>
</gene>
<comment type="function">
    <text evidence="9">Catalyzes the interconversion of L-alanine and D-alanine. May also act on other amino acids.</text>
</comment>
<evidence type="ECO:0000259" key="12">
    <source>
        <dbReference type="SMART" id="SM01005"/>
    </source>
</evidence>
<dbReference type="Pfam" id="PF01168">
    <property type="entry name" value="Ala_racemase_N"/>
    <property type="match status" value="1"/>
</dbReference>
<dbReference type="SUPFAM" id="SSF50621">
    <property type="entry name" value="Alanine racemase C-terminal domain-like"/>
    <property type="match status" value="1"/>
</dbReference>
<dbReference type="PANTHER" id="PTHR30511:SF4">
    <property type="entry name" value="ALANINE RACEMASE, BIOSYNTHETIC"/>
    <property type="match status" value="1"/>
</dbReference>
<dbReference type="FunFam" id="3.20.20.10:FF:000002">
    <property type="entry name" value="Alanine racemase"/>
    <property type="match status" value="1"/>
</dbReference>
<feature type="modified residue" description="N6-(pyridoxal phosphate)lysine" evidence="9 10">
    <location>
        <position position="35"/>
    </location>
</feature>
<feature type="binding site" evidence="9 11">
    <location>
        <position position="131"/>
    </location>
    <ligand>
        <name>substrate</name>
    </ligand>
</feature>
<evidence type="ECO:0000256" key="4">
    <source>
        <dbReference type="ARBA" id="ARBA00007880"/>
    </source>
</evidence>
<dbReference type="CDD" id="cd06827">
    <property type="entry name" value="PLPDE_III_AR_proteobact"/>
    <property type="match status" value="1"/>
</dbReference>
<evidence type="ECO:0000256" key="11">
    <source>
        <dbReference type="PIRSR" id="PIRSR600821-52"/>
    </source>
</evidence>
<feature type="binding site" evidence="9 11">
    <location>
        <position position="303"/>
    </location>
    <ligand>
        <name>substrate</name>
    </ligand>
</feature>
<proteinExistence type="inferred from homology"/>
<comment type="pathway">
    <text evidence="3">Cell wall biogenesis; peptidoglycan biosynthesis.</text>
</comment>
<evidence type="ECO:0000256" key="6">
    <source>
        <dbReference type="ARBA" id="ARBA00022898"/>
    </source>
</evidence>
<evidence type="ECO:0000256" key="7">
    <source>
        <dbReference type="ARBA" id="ARBA00023235"/>
    </source>
</evidence>
<keyword evidence="14" id="KW-1185">Reference proteome</keyword>
<evidence type="ECO:0000256" key="1">
    <source>
        <dbReference type="ARBA" id="ARBA00000316"/>
    </source>
</evidence>
<dbReference type="HAMAP" id="MF_01201">
    <property type="entry name" value="Ala_racemase"/>
    <property type="match status" value="1"/>
</dbReference>
<dbReference type="OrthoDB" id="9813814at2"/>
<evidence type="ECO:0000256" key="2">
    <source>
        <dbReference type="ARBA" id="ARBA00001933"/>
    </source>
</evidence>
<reference evidence="13 14" key="1">
    <citation type="submission" date="2015-08" db="EMBL/GenBank/DDBJ databases">
        <title>Complete genome sequence of Sulfurifustis variabilis.</title>
        <authorList>
            <person name="Miura A."/>
            <person name="Kojima H."/>
            <person name="Fukui M."/>
        </authorList>
    </citation>
    <scope>NUCLEOTIDE SEQUENCE [LARGE SCALE GENOMIC DNA]</scope>
    <source>
        <strain evidence="14">skN76</strain>
    </source>
</reference>
<dbReference type="SMART" id="SM01005">
    <property type="entry name" value="Ala_racemase_C"/>
    <property type="match status" value="1"/>
</dbReference>
<comment type="pathway">
    <text evidence="8 9">Amino-acid biosynthesis; D-alanine biosynthesis; D-alanine from L-alanine: step 1/1.</text>
</comment>
<comment type="catalytic activity">
    <reaction evidence="1 9">
        <text>L-alanine = D-alanine</text>
        <dbReference type="Rhea" id="RHEA:20249"/>
        <dbReference type="ChEBI" id="CHEBI:57416"/>
        <dbReference type="ChEBI" id="CHEBI:57972"/>
        <dbReference type="EC" id="5.1.1.1"/>
    </reaction>
</comment>
<dbReference type="KEGG" id="sva:SVA_1914"/>
<dbReference type="InterPro" id="IPR001608">
    <property type="entry name" value="Ala_racemase_N"/>
</dbReference>
<dbReference type="Pfam" id="PF00842">
    <property type="entry name" value="Ala_racemase_C"/>
    <property type="match status" value="1"/>
</dbReference>
<dbReference type="UniPathway" id="UPA00042">
    <property type="reaction ID" value="UER00497"/>
</dbReference>
<evidence type="ECO:0000256" key="5">
    <source>
        <dbReference type="ARBA" id="ARBA00013089"/>
    </source>
</evidence>
<dbReference type="Gene3D" id="3.20.20.10">
    <property type="entry name" value="Alanine racemase"/>
    <property type="match status" value="1"/>
</dbReference>
<dbReference type="Gene3D" id="2.40.37.10">
    <property type="entry name" value="Lyase, Ornithine Decarboxylase, Chain A, domain 1"/>
    <property type="match status" value="1"/>
</dbReference>
<dbReference type="InterPro" id="IPR029066">
    <property type="entry name" value="PLP-binding_barrel"/>
</dbReference>